<dbReference type="Gene3D" id="3.40.50.720">
    <property type="entry name" value="NAD(P)-binding Rossmann-like Domain"/>
    <property type="match status" value="1"/>
</dbReference>
<name>A0A4R3NXD6_9HYPH</name>
<dbReference type="InterPro" id="IPR036291">
    <property type="entry name" value="NAD(P)-bd_dom_sf"/>
</dbReference>
<dbReference type="Proteomes" id="UP000295097">
    <property type="component" value="Unassembled WGS sequence"/>
</dbReference>
<dbReference type="InterPro" id="IPR002347">
    <property type="entry name" value="SDR_fam"/>
</dbReference>
<accession>A0A4R3NXD6</accession>
<proteinExistence type="predicted"/>
<sequence length="93" mass="9963">MGRNSISPCTIRHVAADDDRFTVRFPAATKTEAIASAAFRRSIGKIHALGRTGRAEEVAALVAFLASEDAAFITGQVYPVDDGRMTKLSLPQT</sequence>
<evidence type="ECO:0000313" key="2">
    <source>
        <dbReference type="Proteomes" id="UP000295097"/>
    </source>
</evidence>
<comment type="caution">
    <text evidence="1">The sequence shown here is derived from an EMBL/GenBank/DDBJ whole genome shotgun (WGS) entry which is preliminary data.</text>
</comment>
<dbReference type="RefSeq" id="WP_132311778.1">
    <property type="nucleotide sequence ID" value="NZ_SMAR01000017.1"/>
</dbReference>
<dbReference type="EMBL" id="SMAR01000017">
    <property type="protein sequence ID" value="TCT37626.1"/>
    <property type="molecule type" value="Genomic_DNA"/>
</dbReference>
<dbReference type="AlphaFoldDB" id="A0A4R3NXD6"/>
<reference evidence="1 2" key="1">
    <citation type="submission" date="2019-03" db="EMBL/GenBank/DDBJ databases">
        <title>Freshwater and sediment microbial communities from various areas in North America, analyzing microbe dynamics in response to fracking.</title>
        <authorList>
            <person name="Lamendella R."/>
        </authorList>
    </citation>
    <scope>NUCLEOTIDE SEQUENCE [LARGE SCALE GENOMIC DNA]</scope>
    <source>
        <strain evidence="1 2">175.2</strain>
    </source>
</reference>
<gene>
    <name evidence="1" type="ORF">EDC90_101716</name>
</gene>
<dbReference type="PANTHER" id="PTHR43975">
    <property type="entry name" value="ZGC:101858"/>
    <property type="match status" value="1"/>
</dbReference>
<dbReference type="SUPFAM" id="SSF51735">
    <property type="entry name" value="NAD(P)-binding Rossmann-fold domains"/>
    <property type="match status" value="1"/>
</dbReference>
<keyword evidence="2" id="KW-1185">Reference proteome</keyword>
<evidence type="ECO:0000313" key="1">
    <source>
        <dbReference type="EMBL" id="TCT37626.1"/>
    </source>
</evidence>
<dbReference type="PANTHER" id="PTHR43975:SF2">
    <property type="entry name" value="EG:BACR7A4.14 PROTEIN-RELATED"/>
    <property type="match status" value="1"/>
</dbReference>
<dbReference type="Pfam" id="PF13561">
    <property type="entry name" value="adh_short_C2"/>
    <property type="match status" value="1"/>
</dbReference>
<organism evidence="1 2">
    <name type="scientific">Martelella mediterranea</name>
    <dbReference type="NCBI Taxonomy" id="293089"/>
    <lineage>
        <taxon>Bacteria</taxon>
        <taxon>Pseudomonadati</taxon>
        <taxon>Pseudomonadota</taxon>
        <taxon>Alphaproteobacteria</taxon>
        <taxon>Hyphomicrobiales</taxon>
        <taxon>Aurantimonadaceae</taxon>
        <taxon>Martelella</taxon>
    </lineage>
</organism>
<protein>
    <submittedName>
        <fullName evidence="1">Enoyl-ACP reductase-like protein</fullName>
    </submittedName>
</protein>